<protein>
    <submittedName>
        <fullName evidence="3">Uncharacterized protein</fullName>
    </submittedName>
</protein>
<organism evidence="3 4">
    <name type="scientific">Xanthomonas campestris pv. phaseoli</name>
    <dbReference type="NCBI Taxonomy" id="317013"/>
    <lineage>
        <taxon>Bacteria</taxon>
        <taxon>Pseudomonadati</taxon>
        <taxon>Pseudomonadota</taxon>
        <taxon>Gammaproteobacteria</taxon>
        <taxon>Lysobacterales</taxon>
        <taxon>Lysobacteraceae</taxon>
        <taxon>Xanthomonas</taxon>
    </lineage>
</organism>
<dbReference type="EMBL" id="OCYS01000099">
    <property type="protein sequence ID" value="SON90104.1"/>
    <property type="molecule type" value="Genomic_DNA"/>
</dbReference>
<comment type="caution">
    <text evidence="3">The sequence shown here is derived from an EMBL/GenBank/DDBJ whole genome shotgun (WGS) entry which is preliminary data.</text>
</comment>
<accession>A0AB38E1Z7</accession>
<evidence type="ECO:0000256" key="1">
    <source>
        <dbReference type="SAM" id="MobiDB-lite"/>
    </source>
</evidence>
<dbReference type="Proteomes" id="UP000234181">
    <property type="component" value="Unassembled WGS sequence"/>
</dbReference>
<feature type="compositionally biased region" description="Low complexity" evidence="1">
    <location>
        <begin position="36"/>
        <end position="47"/>
    </location>
</feature>
<feature type="region of interest" description="Disordered" evidence="1">
    <location>
        <begin position="1"/>
        <end position="69"/>
    </location>
</feature>
<feature type="region of interest" description="Disordered" evidence="1">
    <location>
        <begin position="87"/>
        <end position="124"/>
    </location>
</feature>
<name>A0AB38E1Z7_XANCH</name>
<proteinExistence type="predicted"/>
<evidence type="ECO:0000313" key="4">
    <source>
        <dbReference type="Proteomes" id="UP000234166"/>
    </source>
</evidence>
<dbReference type="AlphaFoldDB" id="A0AB38E1Z7"/>
<sequence>MGWSQLHSVPARRECSPGRWLEGTAGSTCTRRSRVARAPAPQRAASPDDIAKPPAMRTRAQAGGCGLRQAQPRATLISLQRDLAGHLGDSNRFGHIAHRPRIGVAVAPSQARNRPRPLAAPNRQ</sequence>
<reference evidence="4 5" key="1">
    <citation type="submission" date="2017-10" db="EMBL/GenBank/DDBJ databases">
        <authorList>
            <person name="Regsiter A."/>
            <person name="William W."/>
        </authorList>
    </citation>
    <scope>NUCLEOTIDE SEQUENCE [LARGE SCALE GENOMIC DNA]</scope>
    <source>
        <strain evidence="2 5">CFBP6984</strain>
        <strain evidence="3 4">CFBP7430</strain>
    </source>
</reference>
<keyword evidence="5" id="KW-1185">Reference proteome</keyword>
<evidence type="ECO:0000313" key="2">
    <source>
        <dbReference type="EMBL" id="SON82757.1"/>
    </source>
</evidence>
<gene>
    <name evidence="2" type="ORF">XAP6984_470046</name>
    <name evidence="3" type="ORF">XAP7430_440046</name>
</gene>
<dbReference type="Proteomes" id="UP000234166">
    <property type="component" value="Unassembled WGS sequence"/>
</dbReference>
<evidence type="ECO:0000313" key="3">
    <source>
        <dbReference type="EMBL" id="SON90104.1"/>
    </source>
</evidence>
<dbReference type="EMBL" id="OCYT01000103">
    <property type="protein sequence ID" value="SON82757.1"/>
    <property type="molecule type" value="Genomic_DNA"/>
</dbReference>
<evidence type="ECO:0000313" key="5">
    <source>
        <dbReference type="Proteomes" id="UP000234181"/>
    </source>
</evidence>